<sequence>MNIQRTLNHLLAGRWQVRRRFPKDSMARIEAAIGQSEHTHMGELRFAVEAGLDWPELVTGTSAHQRALQVFSDLRVWDTEHNSGVLIYLLLADRDVEIVADRGIHTRVGAASWEAICHDMEAHFRSGAFEQGVLHGIAAIASLLQQHFPAQGKNPNELPDHPVTL</sequence>
<dbReference type="Pfam" id="PF04536">
    <property type="entry name" value="TPM_phosphatase"/>
    <property type="match status" value="1"/>
</dbReference>
<reference evidence="2 3" key="1">
    <citation type="submission" date="2018-06" db="EMBL/GenBank/DDBJ databases">
        <title>OYT1 Genome Sequencing.</title>
        <authorList>
            <person name="Kato S."/>
            <person name="Itoh T."/>
            <person name="Ohkuma M."/>
        </authorList>
    </citation>
    <scope>NUCLEOTIDE SEQUENCE [LARGE SCALE GENOMIC DNA]</scope>
    <source>
        <strain evidence="2 3">OYT1</strain>
    </source>
</reference>
<name>A0A2Z6GA97_9PROT</name>
<feature type="domain" description="TPM" evidence="1">
    <location>
        <begin position="24"/>
        <end position="141"/>
    </location>
</feature>
<dbReference type="PANTHER" id="PTHR30373:SF8">
    <property type="entry name" value="BLL7265 PROTEIN"/>
    <property type="match status" value="1"/>
</dbReference>
<dbReference type="RefSeq" id="WP_062625329.1">
    <property type="nucleotide sequence ID" value="NZ_AP018738.1"/>
</dbReference>
<keyword evidence="3" id="KW-1185">Reference proteome</keyword>
<dbReference type="Gene3D" id="3.10.310.50">
    <property type="match status" value="1"/>
</dbReference>
<dbReference type="KEGG" id="fam:OYT1_ch0702"/>
<evidence type="ECO:0000313" key="2">
    <source>
        <dbReference type="EMBL" id="BBE50269.1"/>
    </source>
</evidence>
<accession>A0A2Z6GA97</accession>
<organism evidence="2 3">
    <name type="scientific">Ferriphaselus amnicola</name>
    <dbReference type="NCBI Taxonomy" id="1188319"/>
    <lineage>
        <taxon>Bacteria</taxon>
        <taxon>Pseudomonadati</taxon>
        <taxon>Pseudomonadota</taxon>
        <taxon>Betaproteobacteria</taxon>
        <taxon>Nitrosomonadales</taxon>
        <taxon>Gallionellaceae</taxon>
        <taxon>Ferriphaselus</taxon>
    </lineage>
</organism>
<dbReference type="AlphaFoldDB" id="A0A2Z6GA97"/>
<proteinExistence type="predicted"/>
<dbReference type="EMBL" id="AP018738">
    <property type="protein sequence ID" value="BBE50269.1"/>
    <property type="molecule type" value="Genomic_DNA"/>
</dbReference>
<dbReference type="STRING" id="1188319.OYT1_00049"/>
<dbReference type="PANTHER" id="PTHR30373">
    <property type="entry name" value="UPF0603 PROTEIN YGCG"/>
    <property type="match status" value="1"/>
</dbReference>
<evidence type="ECO:0000259" key="1">
    <source>
        <dbReference type="Pfam" id="PF04536"/>
    </source>
</evidence>
<dbReference type="Proteomes" id="UP000033070">
    <property type="component" value="Chromosome"/>
</dbReference>
<dbReference type="OrthoDB" id="5683663at2"/>
<protein>
    <recommendedName>
        <fullName evidence="1">TPM domain-containing protein</fullName>
    </recommendedName>
</protein>
<gene>
    <name evidence="2" type="ORF">OYT1_ch0702</name>
</gene>
<evidence type="ECO:0000313" key="3">
    <source>
        <dbReference type="Proteomes" id="UP000033070"/>
    </source>
</evidence>
<dbReference type="InterPro" id="IPR007621">
    <property type="entry name" value="TPM_dom"/>
</dbReference>